<evidence type="ECO:0000259" key="1">
    <source>
        <dbReference type="Pfam" id="PF04073"/>
    </source>
</evidence>
<dbReference type="Pfam" id="PF04073">
    <property type="entry name" value="tRNA_edit"/>
    <property type="match status" value="1"/>
</dbReference>
<evidence type="ECO:0000313" key="2">
    <source>
        <dbReference type="EnsemblPlants" id="OB02G34100.1"/>
    </source>
</evidence>
<reference evidence="2" key="1">
    <citation type="submission" date="2013-04" db="UniProtKB">
        <authorList>
            <consortium name="EnsemblPlants"/>
        </authorList>
    </citation>
    <scope>IDENTIFICATION</scope>
</reference>
<dbReference type="RefSeq" id="XP_006647642.1">
    <property type="nucleotide sequence ID" value="XM_006647579.3"/>
</dbReference>
<dbReference type="GO" id="GO:0002161">
    <property type="term" value="F:aminoacyl-tRNA deacylase activity"/>
    <property type="evidence" value="ECO:0007669"/>
    <property type="project" value="InterPro"/>
</dbReference>
<dbReference type="OrthoDB" id="1058301at2759"/>
<name>J3LFJ3_ORYBR</name>
<dbReference type="KEGG" id="obr:102722647"/>
<dbReference type="eggNOG" id="ENOG502QTG1">
    <property type="taxonomic scope" value="Eukaryota"/>
</dbReference>
<organism evidence="2">
    <name type="scientific">Oryza brachyantha</name>
    <name type="common">malo sina</name>
    <dbReference type="NCBI Taxonomy" id="4533"/>
    <lineage>
        <taxon>Eukaryota</taxon>
        <taxon>Viridiplantae</taxon>
        <taxon>Streptophyta</taxon>
        <taxon>Embryophyta</taxon>
        <taxon>Tracheophyta</taxon>
        <taxon>Spermatophyta</taxon>
        <taxon>Magnoliopsida</taxon>
        <taxon>Liliopsida</taxon>
        <taxon>Poales</taxon>
        <taxon>Poaceae</taxon>
        <taxon>BOP clade</taxon>
        <taxon>Oryzoideae</taxon>
        <taxon>Oryzeae</taxon>
        <taxon>Oryzinae</taxon>
        <taxon>Oryza</taxon>
    </lineage>
</organism>
<dbReference type="PANTHER" id="PTHR30411:SF4">
    <property type="entry name" value="YBAK_AMINOACYL-TRNA SYNTHETASE-ASSOCIATED DOMAIN-CONTAINING PROTEIN"/>
    <property type="match status" value="1"/>
</dbReference>
<dbReference type="InterPro" id="IPR007214">
    <property type="entry name" value="YbaK/aa-tRNA-synth-assoc-dom"/>
</dbReference>
<dbReference type="GeneID" id="102722647"/>
<evidence type="ECO:0000313" key="3">
    <source>
        <dbReference type="Proteomes" id="UP000006038"/>
    </source>
</evidence>
<dbReference type="PANTHER" id="PTHR30411">
    <property type="entry name" value="CYTOPLASMIC PROTEIN"/>
    <property type="match status" value="1"/>
</dbReference>
<dbReference type="Proteomes" id="UP000006038">
    <property type="component" value="Unassembled WGS sequence"/>
</dbReference>
<gene>
    <name evidence="2" type="primary">LOC102722647</name>
</gene>
<proteinExistence type="predicted"/>
<dbReference type="CDD" id="cd04332">
    <property type="entry name" value="YbaK_like"/>
    <property type="match status" value="1"/>
</dbReference>
<dbReference type="AlphaFoldDB" id="J3LFJ3"/>
<dbReference type="OMA" id="MENTHCT"/>
<dbReference type="SUPFAM" id="SSF55826">
    <property type="entry name" value="YbaK/ProRS associated domain"/>
    <property type="match status" value="1"/>
</dbReference>
<dbReference type="Gramene" id="OB02G34100.1">
    <property type="protein sequence ID" value="OB02G34100.1"/>
    <property type="gene ID" value="OB02G34100"/>
</dbReference>
<accession>J3LFJ3</accession>
<keyword evidence="3" id="KW-1185">Reference proteome</keyword>
<dbReference type="InterPro" id="IPR036754">
    <property type="entry name" value="YbaK/aa-tRNA-synt-asso_dom_sf"/>
</dbReference>
<feature type="domain" description="YbaK/aminoacyl-tRNA synthetase-associated" evidence="1">
    <location>
        <begin position="93"/>
        <end position="221"/>
    </location>
</feature>
<dbReference type="Gene3D" id="3.90.960.10">
    <property type="entry name" value="YbaK/aminoacyl-tRNA synthetase-associated domain"/>
    <property type="match status" value="1"/>
</dbReference>
<dbReference type="EnsemblPlants" id="OB02G34100.1">
    <property type="protein sequence ID" value="OB02G34100.1"/>
    <property type="gene ID" value="OB02G34100"/>
</dbReference>
<protein>
    <recommendedName>
        <fullName evidence="1">YbaK/aminoacyl-tRNA synthetase-associated domain-containing protein</fullName>
    </recommendedName>
</protein>
<dbReference type="HOGENOM" id="CLU_081957_0_0_1"/>
<sequence>MDAAAADLEARQLRILRRVADLEVAAQQHRLGALSISQEPSWGEAEETSATEARLSAILTARGVLDFTFRRVPADYYDRPLEERRDLLRADSVDQLCKSIVMVNTQAAEDVIDCSNPKNSKYYVVVVQYMARLNADSIKNFIYALNEKQIPKKRFNMRLAPEEESQKLTGFVHNAVTCIGMETDIPVIVDEAITKLDKDFFWLGGGEVDLKLGIRTSQFLKAFQPFVVRCS</sequence>